<accession>A0A1G2US32</accession>
<evidence type="ECO:0000256" key="1">
    <source>
        <dbReference type="SAM" id="Phobius"/>
    </source>
</evidence>
<reference evidence="2 3" key="1">
    <citation type="journal article" date="2016" name="Nat. Commun.">
        <title>Thousands of microbial genomes shed light on interconnected biogeochemical processes in an aquifer system.</title>
        <authorList>
            <person name="Anantharaman K."/>
            <person name="Brown C.T."/>
            <person name="Hug L.A."/>
            <person name="Sharon I."/>
            <person name="Castelle C.J."/>
            <person name="Probst A.J."/>
            <person name="Thomas B.C."/>
            <person name="Singh A."/>
            <person name="Wilkins M.J."/>
            <person name="Karaoz U."/>
            <person name="Brodie E.L."/>
            <person name="Williams K.H."/>
            <person name="Hubbard S.S."/>
            <person name="Banfield J.F."/>
        </authorList>
    </citation>
    <scope>NUCLEOTIDE SEQUENCE [LARGE SCALE GENOMIC DNA]</scope>
</reference>
<proteinExistence type="predicted"/>
<feature type="transmembrane region" description="Helical" evidence="1">
    <location>
        <begin position="64"/>
        <end position="88"/>
    </location>
</feature>
<keyword evidence="1" id="KW-0472">Membrane</keyword>
<protein>
    <submittedName>
        <fullName evidence="2">Uncharacterized protein</fullName>
    </submittedName>
</protein>
<sequence length="101" mass="11600">MTMGFENPPGCPSTLAAIINRPATTNNPIDRKYRIVSRIETSTDNYIPTYIESQVNLDTKKPPYIAVFWCTLYRALLWYRGISFFILFRSANLVNHIGRLA</sequence>
<dbReference type="AlphaFoldDB" id="A0A1G2US32"/>
<dbReference type="EMBL" id="MHWT01000020">
    <property type="protein sequence ID" value="OHB12215.1"/>
    <property type="molecule type" value="Genomic_DNA"/>
</dbReference>
<name>A0A1G2US32_9BACT</name>
<comment type="caution">
    <text evidence="2">The sequence shown here is derived from an EMBL/GenBank/DDBJ whole genome shotgun (WGS) entry which is preliminary data.</text>
</comment>
<organism evidence="2 3">
    <name type="scientific">Candidatus Zambryskibacteria bacterium RIFCSPLOWO2_12_FULL_39_23</name>
    <dbReference type="NCBI Taxonomy" id="1802776"/>
    <lineage>
        <taxon>Bacteria</taxon>
        <taxon>Candidatus Zambryskiibacteriota</taxon>
    </lineage>
</organism>
<evidence type="ECO:0000313" key="2">
    <source>
        <dbReference type="EMBL" id="OHB12215.1"/>
    </source>
</evidence>
<keyword evidence="1" id="KW-1133">Transmembrane helix</keyword>
<gene>
    <name evidence="2" type="ORF">A3G99_00040</name>
</gene>
<dbReference type="Proteomes" id="UP000176558">
    <property type="component" value="Unassembled WGS sequence"/>
</dbReference>
<evidence type="ECO:0000313" key="3">
    <source>
        <dbReference type="Proteomes" id="UP000176558"/>
    </source>
</evidence>
<keyword evidence="1" id="KW-0812">Transmembrane</keyword>